<dbReference type="GO" id="GO:0003723">
    <property type="term" value="F:RNA binding"/>
    <property type="evidence" value="ECO:0007669"/>
    <property type="project" value="UniProtKB-KW"/>
</dbReference>
<evidence type="ECO:0000313" key="5">
    <source>
        <dbReference type="EMBL" id="RAU17613.1"/>
    </source>
</evidence>
<organism evidence="5 6">
    <name type="scientific">Nitrincola tibetensis</name>
    <dbReference type="NCBI Taxonomy" id="2219697"/>
    <lineage>
        <taxon>Bacteria</taxon>
        <taxon>Pseudomonadati</taxon>
        <taxon>Pseudomonadota</taxon>
        <taxon>Gammaproteobacteria</taxon>
        <taxon>Oceanospirillales</taxon>
        <taxon>Oceanospirillaceae</taxon>
        <taxon>Nitrincola</taxon>
    </lineage>
</organism>
<name>A0A364NKK4_9GAMM</name>
<protein>
    <recommendedName>
        <fullName evidence="2">CRISPR system Cms protein Csm4</fullName>
    </recommendedName>
</protein>
<keyword evidence="6" id="KW-1185">Reference proteome</keyword>
<evidence type="ECO:0000313" key="6">
    <source>
        <dbReference type="Proteomes" id="UP000250744"/>
    </source>
</evidence>
<dbReference type="OrthoDB" id="9790529at2"/>
<dbReference type="AlphaFoldDB" id="A0A364NKK4"/>
<gene>
    <name evidence="5" type="ORF">DN062_11430</name>
</gene>
<accession>A0A364NKK4</accession>
<dbReference type="NCBIfam" id="TIGR01903">
    <property type="entry name" value="cas5_csm4"/>
    <property type="match status" value="1"/>
</dbReference>
<sequence length="330" mass="36572">MKRIMYKIRIQPQTAFATSLRGDTLFGQACWHIVESAGEEALTDLLEGYLDNRPFMVLSDAFPADFLPRPTLPLALLGFDLSDPTQRKLVKSKRWLDSIALHQPLHTWSEFLSTESDIAERLLGQRDAALWKEEIRNHNSLNRLTNTTGKGEHGFAPFERAYTWYHPQLVLDLYACVDERLNLDALRAIITAIGQSGYGKEASSGAGKFTLLDITEYIPPKPQGANAWITLAPSAPQGLDWISSACFYNVHVRFGRHGSSALSQGATPWKNPLLLADAAALLTPQAFDAEALWVGQGLTNLSHVIRQSVHQGYSPVVPIAAPDLSRIRES</sequence>
<evidence type="ECO:0000256" key="1">
    <source>
        <dbReference type="ARBA" id="ARBA00005772"/>
    </source>
</evidence>
<dbReference type="InterPro" id="IPR005510">
    <property type="entry name" value="Csm4"/>
</dbReference>
<proteinExistence type="inferred from homology"/>
<dbReference type="Proteomes" id="UP000250744">
    <property type="component" value="Unassembled WGS sequence"/>
</dbReference>
<dbReference type="GO" id="GO:0051607">
    <property type="term" value="P:defense response to virus"/>
    <property type="evidence" value="ECO:0007669"/>
    <property type="project" value="UniProtKB-KW"/>
</dbReference>
<keyword evidence="3" id="KW-0694">RNA-binding</keyword>
<evidence type="ECO:0000256" key="4">
    <source>
        <dbReference type="ARBA" id="ARBA00023118"/>
    </source>
</evidence>
<evidence type="ECO:0000256" key="3">
    <source>
        <dbReference type="ARBA" id="ARBA00022884"/>
    </source>
</evidence>
<comment type="similarity">
    <text evidence="1">Belongs to the CRISPR-associated Csm4 family.</text>
</comment>
<keyword evidence="4" id="KW-0051">Antiviral defense</keyword>
<reference evidence="5 6" key="1">
    <citation type="submission" date="2018-06" db="EMBL/GenBank/DDBJ databases">
        <title>Nitrincola tibetense sp. nov., isolated from Lake XuguoCo on Tibetan Plateau.</title>
        <authorList>
            <person name="Xing P."/>
        </authorList>
    </citation>
    <scope>NUCLEOTIDE SEQUENCE [LARGE SCALE GENOMIC DNA]</scope>
    <source>
        <strain evidence="6">xg18</strain>
    </source>
</reference>
<dbReference type="RefSeq" id="WP_112159464.1">
    <property type="nucleotide sequence ID" value="NZ_QKRX01000008.1"/>
</dbReference>
<dbReference type="EMBL" id="QKRX01000008">
    <property type="protein sequence ID" value="RAU17613.1"/>
    <property type="molecule type" value="Genomic_DNA"/>
</dbReference>
<comment type="caution">
    <text evidence="5">The sequence shown here is derived from an EMBL/GenBank/DDBJ whole genome shotgun (WGS) entry which is preliminary data.</text>
</comment>
<evidence type="ECO:0000256" key="2">
    <source>
        <dbReference type="ARBA" id="ARBA00016109"/>
    </source>
</evidence>